<accession>A0A8X6I531</accession>
<dbReference type="InterPro" id="IPR007726">
    <property type="entry name" value="SS18_N"/>
</dbReference>
<comment type="subcellular location">
    <subcellularLocation>
        <location evidence="1">Nucleus</location>
    </subcellularLocation>
</comment>
<dbReference type="Pfam" id="PF05030">
    <property type="entry name" value="SSXT"/>
    <property type="match status" value="1"/>
</dbReference>
<feature type="domain" description="SS18 N-terminal" evidence="9">
    <location>
        <begin position="12"/>
        <end position="67"/>
    </location>
</feature>
<evidence type="ECO:0000259" key="9">
    <source>
        <dbReference type="Pfam" id="PF05030"/>
    </source>
</evidence>
<keyword evidence="6" id="KW-0804">Transcription</keyword>
<evidence type="ECO:0000256" key="7">
    <source>
        <dbReference type="ARBA" id="ARBA00023242"/>
    </source>
</evidence>
<comment type="caution">
    <text evidence="10">The sequence shown here is derived from an EMBL/GenBank/DDBJ whole genome shotgun (WGS) entry which is preliminary data.</text>
</comment>
<dbReference type="PANTHER" id="PTHR23107:SF0">
    <property type="entry name" value="IP09280P"/>
    <property type="match status" value="1"/>
</dbReference>
<evidence type="ECO:0000256" key="5">
    <source>
        <dbReference type="ARBA" id="ARBA00023159"/>
    </source>
</evidence>
<feature type="compositionally biased region" description="Pro residues" evidence="8">
    <location>
        <begin position="84"/>
        <end position="95"/>
    </location>
</feature>
<dbReference type="GO" id="GO:0005654">
    <property type="term" value="C:nucleoplasm"/>
    <property type="evidence" value="ECO:0007669"/>
    <property type="project" value="UniProtKB-ARBA"/>
</dbReference>
<feature type="region of interest" description="Disordered" evidence="8">
    <location>
        <begin position="70"/>
        <end position="215"/>
    </location>
</feature>
<evidence type="ECO:0000313" key="11">
    <source>
        <dbReference type="Proteomes" id="UP000886998"/>
    </source>
</evidence>
<keyword evidence="11" id="KW-1185">Reference proteome</keyword>
<dbReference type="GO" id="GO:0045944">
    <property type="term" value="P:positive regulation of transcription by RNA polymerase II"/>
    <property type="evidence" value="ECO:0007669"/>
    <property type="project" value="TreeGrafter"/>
</dbReference>
<keyword evidence="7" id="KW-0539">Nucleus</keyword>
<organism evidence="10 11">
    <name type="scientific">Trichonephila inaurata madagascariensis</name>
    <dbReference type="NCBI Taxonomy" id="2747483"/>
    <lineage>
        <taxon>Eukaryota</taxon>
        <taxon>Metazoa</taxon>
        <taxon>Ecdysozoa</taxon>
        <taxon>Arthropoda</taxon>
        <taxon>Chelicerata</taxon>
        <taxon>Arachnida</taxon>
        <taxon>Araneae</taxon>
        <taxon>Araneomorphae</taxon>
        <taxon>Entelegynae</taxon>
        <taxon>Araneoidea</taxon>
        <taxon>Nephilidae</taxon>
        <taxon>Trichonephila</taxon>
        <taxon>Trichonephila inaurata</taxon>
    </lineage>
</organism>
<sequence>MSVAYVPPTKGRPAPSPAQIQKMLDENTQLIQAILDYQNKGKPVECHQYQQILHRNLVYLASIADAVPGVLPPPPGQPHMSHGPPNPQMPNPEPPFQGHQNQPSGGNMNQNQSMPTGQGVGGNQPHGPVSGGMQNFGSGPQPPVGQQHQQMPSGGPTPGGNQPHGPPSTVPSNFNPSQTQGGPPSHQPMPSNQNPNQPHGPGSGSNFTPTPQPPIAQPRECLPLCLKPFMFASFHIFKFGFITRMYTKGNDNF</sequence>
<dbReference type="AlphaFoldDB" id="A0A8X6I531"/>
<dbReference type="OrthoDB" id="10265171at2759"/>
<protein>
    <submittedName>
        <fullName evidence="10">Protein SSXT</fullName>
    </submittedName>
</protein>
<evidence type="ECO:0000256" key="8">
    <source>
        <dbReference type="SAM" id="MobiDB-lite"/>
    </source>
</evidence>
<evidence type="ECO:0000256" key="3">
    <source>
        <dbReference type="ARBA" id="ARBA00022737"/>
    </source>
</evidence>
<keyword evidence="4" id="KW-0805">Transcription regulation</keyword>
<dbReference type="GO" id="GO:0003713">
    <property type="term" value="F:transcription coactivator activity"/>
    <property type="evidence" value="ECO:0007669"/>
    <property type="project" value="TreeGrafter"/>
</dbReference>
<name>A0A8X6I531_9ARAC</name>
<evidence type="ECO:0000256" key="2">
    <source>
        <dbReference type="ARBA" id="ARBA00007945"/>
    </source>
</evidence>
<proteinExistence type="inferred from homology"/>
<keyword evidence="3" id="KW-0677">Repeat</keyword>
<feature type="compositionally biased region" description="Polar residues" evidence="8">
    <location>
        <begin position="170"/>
        <end position="182"/>
    </location>
</feature>
<evidence type="ECO:0000313" key="10">
    <source>
        <dbReference type="EMBL" id="GFS31214.1"/>
    </source>
</evidence>
<evidence type="ECO:0000256" key="6">
    <source>
        <dbReference type="ARBA" id="ARBA00023163"/>
    </source>
</evidence>
<evidence type="ECO:0000256" key="1">
    <source>
        <dbReference type="ARBA" id="ARBA00004123"/>
    </source>
</evidence>
<reference evidence="10" key="1">
    <citation type="submission" date="2020-08" db="EMBL/GenBank/DDBJ databases">
        <title>Multicomponent nature underlies the extraordinary mechanical properties of spider dragline silk.</title>
        <authorList>
            <person name="Kono N."/>
            <person name="Nakamura H."/>
            <person name="Mori M."/>
            <person name="Yoshida Y."/>
            <person name="Ohtoshi R."/>
            <person name="Malay A.D."/>
            <person name="Moran D.A.P."/>
            <person name="Tomita M."/>
            <person name="Numata K."/>
            <person name="Arakawa K."/>
        </authorList>
    </citation>
    <scope>NUCLEOTIDE SEQUENCE</scope>
</reference>
<dbReference type="Proteomes" id="UP000886998">
    <property type="component" value="Unassembled WGS sequence"/>
</dbReference>
<keyword evidence="5" id="KW-0010">Activator</keyword>
<evidence type="ECO:0000256" key="4">
    <source>
        <dbReference type="ARBA" id="ARBA00023015"/>
    </source>
</evidence>
<dbReference type="EMBL" id="BMAV01024224">
    <property type="protein sequence ID" value="GFS31214.1"/>
    <property type="molecule type" value="Genomic_DNA"/>
</dbReference>
<dbReference type="PANTHER" id="PTHR23107">
    <property type="entry name" value="SYNOVIAL SARCOMA ASSOCIATED SS18 PROTEIN"/>
    <property type="match status" value="1"/>
</dbReference>
<feature type="compositionally biased region" description="Low complexity" evidence="8">
    <location>
        <begin position="188"/>
        <end position="199"/>
    </location>
</feature>
<feature type="compositionally biased region" description="Polar residues" evidence="8">
    <location>
        <begin position="98"/>
        <end position="116"/>
    </location>
</feature>
<comment type="similarity">
    <text evidence="2">Belongs to the SS18 family.</text>
</comment>
<gene>
    <name evidence="10" type="primary">Ss18</name>
    <name evidence="10" type="ORF">TNIN_479761</name>
</gene>